<dbReference type="OrthoDB" id="689350at2759"/>
<evidence type="ECO:0000256" key="4">
    <source>
        <dbReference type="ARBA" id="ARBA00024045"/>
    </source>
</evidence>
<dbReference type="AlphaFoldDB" id="A0A9W7X982"/>
<keyword evidence="3" id="KW-0449">Lipoprotein</keyword>
<keyword evidence="2" id="KW-0479">Metal-binding</keyword>
<evidence type="ECO:0000256" key="5">
    <source>
        <dbReference type="SAM" id="MobiDB-lite"/>
    </source>
</evidence>
<dbReference type="PROSITE" id="PS50846">
    <property type="entry name" value="HMA_2"/>
    <property type="match status" value="1"/>
</dbReference>
<feature type="compositionally biased region" description="Gly residues" evidence="5">
    <location>
        <begin position="230"/>
        <end position="247"/>
    </location>
</feature>
<dbReference type="CDD" id="cd00371">
    <property type="entry name" value="HMA"/>
    <property type="match status" value="1"/>
</dbReference>
<protein>
    <recommendedName>
        <fullName evidence="6">HMA domain-containing protein</fullName>
    </recommendedName>
</protein>
<dbReference type="Proteomes" id="UP001164776">
    <property type="component" value="Unassembled WGS sequence"/>
</dbReference>
<dbReference type="FunFam" id="3.30.70.100:FF:000008">
    <property type="entry name" value="Copper transport protein ATOX1"/>
    <property type="match status" value="1"/>
</dbReference>
<dbReference type="SUPFAM" id="SSF55008">
    <property type="entry name" value="HMA, heavy metal-associated domain"/>
    <property type="match status" value="1"/>
</dbReference>
<organism evidence="7 8">
    <name type="scientific">Paspalum vaginatum</name>
    <name type="common">seashore paspalum</name>
    <dbReference type="NCBI Taxonomy" id="158149"/>
    <lineage>
        <taxon>Eukaryota</taxon>
        <taxon>Viridiplantae</taxon>
        <taxon>Streptophyta</taxon>
        <taxon>Embryophyta</taxon>
        <taxon>Tracheophyta</taxon>
        <taxon>Spermatophyta</taxon>
        <taxon>Magnoliopsida</taxon>
        <taxon>Liliopsida</taxon>
        <taxon>Poales</taxon>
        <taxon>Poaceae</taxon>
        <taxon>PACMAD clade</taxon>
        <taxon>Panicoideae</taxon>
        <taxon>Andropogonodae</taxon>
        <taxon>Paspaleae</taxon>
        <taxon>Paspalinae</taxon>
        <taxon>Paspalum</taxon>
    </lineage>
</organism>
<dbReference type="PANTHER" id="PTHR45868:SF80">
    <property type="entry name" value="F15K9.8-RELATED"/>
    <property type="match status" value="1"/>
</dbReference>
<feature type="compositionally biased region" description="Basic residues" evidence="5">
    <location>
        <begin position="169"/>
        <end position="178"/>
    </location>
</feature>
<dbReference type="Pfam" id="PF00403">
    <property type="entry name" value="HMA"/>
    <property type="match status" value="1"/>
</dbReference>
<accession>A0A9W7X982</accession>
<evidence type="ECO:0000313" key="7">
    <source>
        <dbReference type="EMBL" id="KAJ1254326.1"/>
    </source>
</evidence>
<feature type="region of interest" description="Disordered" evidence="5">
    <location>
        <begin position="22"/>
        <end position="41"/>
    </location>
</feature>
<dbReference type="InterPro" id="IPR036163">
    <property type="entry name" value="HMA_dom_sf"/>
</dbReference>
<name>A0A9W7X982_9POAL</name>
<reference evidence="7 8" key="1">
    <citation type="submission" date="2022-10" db="EMBL/GenBank/DDBJ databases">
        <title>WGS assembly of Paspalum vaginatum 540-79.</title>
        <authorList>
            <person name="Sun G."/>
            <person name="Wase N."/>
            <person name="Shu S."/>
            <person name="Jenkins J."/>
            <person name="Zhou B."/>
            <person name="Torres-Rodriguez J."/>
            <person name="Chen C."/>
            <person name="Sandor L."/>
            <person name="Plott C."/>
            <person name="Yoshinga Y."/>
            <person name="Daum C."/>
            <person name="Qi P."/>
            <person name="Barry K."/>
            <person name="Lipzen A."/>
            <person name="Berry L."/>
            <person name="Pedersen C."/>
            <person name="Gottilla T."/>
            <person name="Foltz A."/>
            <person name="Yu H."/>
            <person name="O'Malley R."/>
            <person name="Zhang C."/>
            <person name="Devos K."/>
            <person name="Sigmon B."/>
            <person name="Yu B."/>
            <person name="Obata T."/>
            <person name="Schmutz J."/>
            <person name="Schnable J."/>
        </authorList>
    </citation>
    <scope>NUCLEOTIDE SEQUENCE [LARGE SCALE GENOMIC DNA]</scope>
    <source>
        <strain evidence="8">cv. 540-79</strain>
    </source>
</reference>
<proteinExistence type="inferred from homology"/>
<evidence type="ECO:0000313" key="8">
    <source>
        <dbReference type="Proteomes" id="UP001164776"/>
    </source>
</evidence>
<keyword evidence="3" id="KW-0636">Prenylation</keyword>
<sequence>MHHFLSPAPRRYLAQSTCLSSEPAEHSPLSPAPRSPLAQPPRSPPRLLFFSGLSSWPSFCSVMAAAEEGLEPLRYQTLALKVSIHCEGCKKKVKKVLHSIEGVYKTDIDTQQQKVVVIGNVSADALVKKLLKTGKHAEPWPEPAPRAAGSPPGGGGGGGGGSPGSGSGGKKKKKKNKGKNPANSRPGGEPPAPAPAEGSLGPSPPEKHDKAEGGASCDEASDGEQDKPEGGGGAPAPGDAPDGGAGGKVPPSAMTPHGPQPIAPASNGNGNGGGGGGGKKKGKKGGHGNGNGSANANGDGGAGAIVEVHPPDAPTKPGAAGNSGPLSVVDGGPYPPPPPPAAAMSYPGYYPGGPPEAHSPAYVMSYSTAHPSSALRSNAYYHPMVGAAAYAPMGGGGYFYSTAPVAAPPGSYYMFSEENANACSVM</sequence>
<evidence type="ECO:0000256" key="3">
    <source>
        <dbReference type="ARBA" id="ARBA00023289"/>
    </source>
</evidence>
<evidence type="ECO:0000259" key="6">
    <source>
        <dbReference type="PROSITE" id="PS50846"/>
    </source>
</evidence>
<evidence type="ECO:0000256" key="2">
    <source>
        <dbReference type="ARBA" id="ARBA00022723"/>
    </source>
</evidence>
<evidence type="ECO:0000256" key="1">
    <source>
        <dbReference type="ARBA" id="ARBA00022481"/>
    </source>
</evidence>
<dbReference type="InterPro" id="IPR006121">
    <property type="entry name" value="HMA_dom"/>
</dbReference>
<comment type="caution">
    <text evidence="7">The sequence shown here is derived from an EMBL/GenBank/DDBJ whole genome shotgun (WGS) entry which is preliminary data.</text>
</comment>
<gene>
    <name evidence="7" type="ORF">BS78_K087000</name>
</gene>
<keyword evidence="8" id="KW-1185">Reference proteome</keyword>
<keyword evidence="1" id="KW-0488">Methylation</keyword>
<dbReference type="Gene3D" id="3.30.70.100">
    <property type="match status" value="1"/>
</dbReference>
<dbReference type="EMBL" id="MU630156">
    <property type="protein sequence ID" value="KAJ1254326.1"/>
    <property type="molecule type" value="Genomic_DNA"/>
</dbReference>
<dbReference type="GO" id="GO:0046872">
    <property type="term" value="F:metal ion binding"/>
    <property type="evidence" value="ECO:0007669"/>
    <property type="project" value="UniProtKB-KW"/>
</dbReference>
<feature type="domain" description="HMA" evidence="6">
    <location>
        <begin position="75"/>
        <end position="138"/>
    </location>
</feature>
<dbReference type="PANTHER" id="PTHR45868">
    <property type="entry name" value="HEAVY METAL-ASSOCIATED ISOPRENYLATED PLANT PROTEIN 33-RELATED"/>
    <property type="match status" value="1"/>
</dbReference>
<feature type="compositionally biased region" description="Gly residues" evidence="5">
    <location>
        <begin position="151"/>
        <end position="168"/>
    </location>
</feature>
<comment type="similarity">
    <text evidence="4">Belongs to the HIPP family.</text>
</comment>
<feature type="region of interest" description="Disordered" evidence="5">
    <location>
        <begin position="136"/>
        <end position="334"/>
    </location>
</feature>
<feature type="compositionally biased region" description="Pro residues" evidence="5">
    <location>
        <begin position="30"/>
        <end position="41"/>
    </location>
</feature>